<dbReference type="AlphaFoldDB" id="A0AAE7C2A9"/>
<feature type="chain" id="PRO_5042289555" evidence="1">
    <location>
        <begin position="19"/>
        <end position="475"/>
    </location>
</feature>
<gene>
    <name evidence="2" type="ORF">A4G17_05660</name>
    <name evidence="3" type="ORF">EDC49_1038</name>
</gene>
<proteinExistence type="predicted"/>
<dbReference type="InterPro" id="IPR010352">
    <property type="entry name" value="DUF945"/>
</dbReference>
<dbReference type="Proteomes" id="UP000502287">
    <property type="component" value="Chromosome"/>
</dbReference>
<reference evidence="3 4" key="2">
    <citation type="submission" date="2018-11" db="EMBL/GenBank/DDBJ databases">
        <title>Genomic Encyclopedia of Type Strains, Phase IV (KMG-IV): sequencing the most valuable type-strain genomes for metagenomic binning, comparative biology and taxonomic classification.</title>
        <authorList>
            <person name="Goeker M."/>
        </authorList>
    </citation>
    <scope>NUCLEOTIDE SEQUENCE [LARGE SCALE GENOMIC DNA]</scope>
    <source>
        <strain evidence="3 4">DSM 25797</strain>
    </source>
</reference>
<dbReference type="RefSeq" id="WP_123956568.1">
    <property type="nucleotide sequence ID" value="NZ_CP015029.1"/>
</dbReference>
<evidence type="ECO:0000313" key="3">
    <source>
        <dbReference type="EMBL" id="RPE96642.1"/>
    </source>
</evidence>
<keyword evidence="1" id="KW-0732">Signal</keyword>
<dbReference type="EMBL" id="RKQT01000001">
    <property type="protein sequence ID" value="RPE96642.1"/>
    <property type="molecule type" value="Genomic_DNA"/>
</dbReference>
<protein>
    <submittedName>
        <fullName evidence="3">Uncharacterized protein YdgA (DUF945 family)</fullName>
    </submittedName>
</protein>
<reference evidence="2 5" key="1">
    <citation type="submission" date="2016-03" db="EMBL/GenBank/DDBJ databases">
        <authorList>
            <person name="Hansen M.J."/>
            <person name="Bojesen A.M."/>
            <person name="Planet P."/>
        </authorList>
    </citation>
    <scope>NUCLEOTIDE SEQUENCE [LARGE SCALE GENOMIC DNA]</scope>
    <source>
        <strain evidence="2 5">HPA 21</strain>
    </source>
</reference>
<organism evidence="2 5">
    <name type="scientific">Frederiksenia canicola</name>
    <dbReference type="NCBI Taxonomy" id="123824"/>
    <lineage>
        <taxon>Bacteria</taxon>
        <taxon>Pseudomonadati</taxon>
        <taxon>Pseudomonadota</taxon>
        <taxon>Gammaproteobacteria</taxon>
        <taxon>Pasteurellales</taxon>
        <taxon>Pasteurellaceae</taxon>
        <taxon>Frederiksenia</taxon>
    </lineage>
</organism>
<evidence type="ECO:0000313" key="2">
    <source>
        <dbReference type="EMBL" id="QIM64952.1"/>
    </source>
</evidence>
<dbReference type="Pfam" id="PF06097">
    <property type="entry name" value="DUF945"/>
    <property type="match status" value="1"/>
</dbReference>
<feature type="signal peptide" evidence="1">
    <location>
        <begin position="1"/>
        <end position="18"/>
    </location>
</feature>
<evidence type="ECO:0000313" key="5">
    <source>
        <dbReference type="Proteomes" id="UP000502287"/>
    </source>
</evidence>
<accession>A0AAE7C2A9</accession>
<dbReference type="Proteomes" id="UP000276901">
    <property type="component" value="Unassembled WGS sequence"/>
</dbReference>
<evidence type="ECO:0000256" key="1">
    <source>
        <dbReference type="SAM" id="SignalP"/>
    </source>
</evidence>
<keyword evidence="4" id="KW-1185">Reference proteome</keyword>
<evidence type="ECO:0000313" key="4">
    <source>
        <dbReference type="Proteomes" id="UP000276901"/>
    </source>
</evidence>
<dbReference type="KEGG" id="fcl:A4G17_05660"/>
<name>A0AAE7C2A9_9PAST</name>
<dbReference type="EMBL" id="CP015029">
    <property type="protein sequence ID" value="QIM64952.1"/>
    <property type="molecule type" value="Genomic_DNA"/>
</dbReference>
<sequence>MKLSTIALSVAVILGATATGGSWYTGKQVEQRYQELVAQGNESLKQLSQHGIKAEIKNVNLERSFFTSDVTYSVEVEMDNKTHEFKGNDKIYHGPLPLNRLIKGNVIPVMASIDSKITSSESLKGMFEQPEILVGHSNLSYSSTVDGQFKTAAFKSEDSSFKASEIDAEFEIAKQGEGKVNVTIPHVQLIDPEGNVDITFNQAEYRVSFPQESRDYPYLALGDVDAKIKSLMVKSVEDNSEFEAFEINDLVAKGKNTVANDFYEGVADFSTKLALVGKDKNRVELGKMTADIFMKSDAKATDSLMKLAQYAPEELQSVNPQKDIEALTAKEIKFHLNNLSFENEKGKHTLSLVLNSKPFDLNTLFGLGFEPILNVFAQSKLEGSLNIVAFEELIRQLNLMNTFSKEDAVRSAKAATDELIANAQNSGLAVVDPDNIKVKIEIDQGKVKLNGNEVPEQDLQSVLFMLMLGLGGIGQ</sequence>